<sequence length="169" mass="19201">MEITQNQLATNGRVNAKYPKTSDLFQMYDKIPVNQCSTFRDPTEGLWDNTALSKTFFSAENMGIIQNGIRAGVYKKSNGQYIISDQDGDTLKIIMRSIFLQNAANQPTNIKGQVEQLNQIVLNYAVDQVYSEAIGYYKYIEDASTMYTPMDPPIMSSNNDKQLVLKPWF</sequence>
<name>A0A6C0CWG1_9ZZZZ</name>
<evidence type="ECO:0000259" key="1">
    <source>
        <dbReference type="Pfam" id="PF19065"/>
    </source>
</evidence>
<feature type="domain" description="Minor capsid protein P8 central region" evidence="1">
    <location>
        <begin position="48"/>
        <end position="165"/>
    </location>
</feature>
<dbReference type="AlphaFoldDB" id="A0A6C0CWG1"/>
<dbReference type="EMBL" id="MN739489">
    <property type="protein sequence ID" value="QHT08039.1"/>
    <property type="molecule type" value="Genomic_DNA"/>
</dbReference>
<reference evidence="2" key="1">
    <citation type="journal article" date="2020" name="Nature">
        <title>Giant virus diversity and host interactions through global metagenomics.</title>
        <authorList>
            <person name="Schulz F."/>
            <person name="Roux S."/>
            <person name="Paez-Espino D."/>
            <person name="Jungbluth S."/>
            <person name="Walsh D.A."/>
            <person name="Denef V.J."/>
            <person name="McMahon K.D."/>
            <person name="Konstantinidis K.T."/>
            <person name="Eloe-Fadrosh E.A."/>
            <person name="Kyrpides N.C."/>
            <person name="Woyke T."/>
        </authorList>
    </citation>
    <scope>NUCLEOTIDE SEQUENCE</scope>
    <source>
        <strain evidence="2">GVMAG-M-3300022752-39</strain>
    </source>
</reference>
<protein>
    <recommendedName>
        <fullName evidence="1">Minor capsid protein P8 central region domain-containing protein</fullName>
    </recommendedName>
</protein>
<proteinExistence type="predicted"/>
<accession>A0A6C0CWG1</accession>
<organism evidence="2">
    <name type="scientific">viral metagenome</name>
    <dbReference type="NCBI Taxonomy" id="1070528"/>
    <lineage>
        <taxon>unclassified sequences</taxon>
        <taxon>metagenomes</taxon>
        <taxon>organismal metagenomes</taxon>
    </lineage>
</organism>
<dbReference type="InterPro" id="IPR043916">
    <property type="entry name" value="P8_CR"/>
</dbReference>
<evidence type="ECO:0000313" key="2">
    <source>
        <dbReference type="EMBL" id="QHT08039.1"/>
    </source>
</evidence>
<dbReference type="Pfam" id="PF19065">
    <property type="entry name" value="P8_CR"/>
    <property type="match status" value="1"/>
</dbReference>